<sequence length="202" mass="23914">MISTLIFDFGNVFINLNNEYTANYIKHFESSKHFDAIIKTNLKFEKGEISTQEFLNNYTCFFPEFSENEIIEKWNSILADFPKHRLNFIKDLKENASYKLILLSNTNALHIKWIEENIPFYSSFKNCFDKFYLSHEINLRKPDSYIYKFVLNDNNVEAEECLFIDDVKNNITAAKNMNINTWHLNPEKDDVANLFKTQSALF</sequence>
<name>A0A5C7AWL4_9FLAO</name>
<dbReference type="PANTHER" id="PTHR43611">
    <property type="entry name" value="ALPHA-D-GLUCOSE 1-PHOSPHATE PHOSPHATASE"/>
    <property type="match status" value="1"/>
</dbReference>
<evidence type="ECO:0000313" key="2">
    <source>
        <dbReference type="Proteomes" id="UP000321790"/>
    </source>
</evidence>
<organism evidence="1 2">
    <name type="scientific">Seonamhaeicola algicola</name>
    <dbReference type="NCBI Taxonomy" id="1719036"/>
    <lineage>
        <taxon>Bacteria</taxon>
        <taxon>Pseudomonadati</taxon>
        <taxon>Bacteroidota</taxon>
        <taxon>Flavobacteriia</taxon>
        <taxon>Flavobacteriales</taxon>
        <taxon>Flavobacteriaceae</taxon>
    </lineage>
</organism>
<dbReference type="SFLD" id="SFLDG01129">
    <property type="entry name" value="C1.5:_HAD__Beta-PGM__Phosphata"/>
    <property type="match status" value="1"/>
</dbReference>
<reference evidence="2" key="1">
    <citation type="submission" date="2019-08" db="EMBL/GenBank/DDBJ databases">
        <title>Seonamhaeicola sediminis sp. nov., isolated from marine sediment.</title>
        <authorList>
            <person name="Cao W.R."/>
        </authorList>
    </citation>
    <scope>NUCLEOTIDE SEQUENCE [LARGE SCALE GENOMIC DNA]</scope>
    <source>
        <strain evidence="2">Gy8</strain>
    </source>
</reference>
<comment type="caution">
    <text evidence="1">The sequence shown here is derived from an EMBL/GenBank/DDBJ whole genome shotgun (WGS) entry which is preliminary data.</text>
</comment>
<dbReference type="InterPro" id="IPR023198">
    <property type="entry name" value="PGP-like_dom2"/>
</dbReference>
<evidence type="ECO:0000313" key="1">
    <source>
        <dbReference type="EMBL" id="TXE11969.1"/>
    </source>
</evidence>
<dbReference type="CDD" id="cd02603">
    <property type="entry name" value="HAD_sEH-N_like"/>
    <property type="match status" value="1"/>
</dbReference>
<dbReference type="NCBIfam" id="TIGR01509">
    <property type="entry name" value="HAD-SF-IA-v3"/>
    <property type="match status" value="1"/>
</dbReference>
<dbReference type="SFLD" id="SFLDS00003">
    <property type="entry name" value="Haloacid_Dehalogenase"/>
    <property type="match status" value="1"/>
</dbReference>
<dbReference type="Gene3D" id="1.10.150.240">
    <property type="entry name" value="Putative phosphatase, domain 2"/>
    <property type="match status" value="1"/>
</dbReference>
<dbReference type="InterPro" id="IPR036412">
    <property type="entry name" value="HAD-like_sf"/>
</dbReference>
<protein>
    <submittedName>
        <fullName evidence="1">HAD family phosphatase</fullName>
    </submittedName>
</protein>
<dbReference type="Gene3D" id="3.40.50.1000">
    <property type="entry name" value="HAD superfamily/HAD-like"/>
    <property type="match status" value="1"/>
</dbReference>
<dbReference type="PANTHER" id="PTHR43611:SF3">
    <property type="entry name" value="FLAVIN MONONUCLEOTIDE HYDROLASE 1, CHLOROPLATIC"/>
    <property type="match status" value="1"/>
</dbReference>
<dbReference type="RefSeq" id="WP_147134000.1">
    <property type="nucleotide sequence ID" value="NZ_VOSC01000019.1"/>
</dbReference>
<dbReference type="AlphaFoldDB" id="A0A5C7AWL4"/>
<dbReference type="InterPro" id="IPR006439">
    <property type="entry name" value="HAD-SF_hydro_IA"/>
</dbReference>
<dbReference type="Proteomes" id="UP000321790">
    <property type="component" value="Unassembled WGS sequence"/>
</dbReference>
<dbReference type="Pfam" id="PF00702">
    <property type="entry name" value="Hydrolase"/>
    <property type="match status" value="1"/>
</dbReference>
<dbReference type="OrthoDB" id="9797415at2"/>
<dbReference type="NCBIfam" id="TIGR01549">
    <property type="entry name" value="HAD-SF-IA-v1"/>
    <property type="match status" value="1"/>
</dbReference>
<accession>A0A5C7AWL4</accession>
<keyword evidence="2" id="KW-1185">Reference proteome</keyword>
<dbReference type="EMBL" id="VOSC01000019">
    <property type="protein sequence ID" value="TXE11969.1"/>
    <property type="molecule type" value="Genomic_DNA"/>
</dbReference>
<dbReference type="InterPro" id="IPR023214">
    <property type="entry name" value="HAD_sf"/>
</dbReference>
<dbReference type="PRINTS" id="PR00413">
    <property type="entry name" value="HADHALOGNASE"/>
</dbReference>
<gene>
    <name evidence="1" type="ORF">FUA26_07865</name>
</gene>
<dbReference type="SUPFAM" id="SSF56784">
    <property type="entry name" value="HAD-like"/>
    <property type="match status" value="1"/>
</dbReference>
<proteinExistence type="predicted"/>